<dbReference type="WBParaSite" id="ALUE_0000922401-mRNA-1">
    <property type="protein sequence ID" value="ALUE_0000922401-mRNA-1"/>
    <property type="gene ID" value="ALUE_0000922401"/>
</dbReference>
<sequence>MNRRRNVRRILSEEHLRKRPKPIVVDTRNLSKWYIFNIHCQKRCWFGYFLIVTECLDYAVNKRLRITYEEGSGTLFRFLVITSQLAVRHFFLRYLMYLRAIRIRTPTESEDEDPRFFYP</sequence>
<name>A0A0M3HZQ2_ASCLU</name>
<dbReference type="Proteomes" id="UP000036681">
    <property type="component" value="Unplaced"/>
</dbReference>
<protein>
    <submittedName>
        <fullName evidence="2">Uncharacterized protein</fullName>
    </submittedName>
</protein>
<keyword evidence="1" id="KW-1185">Reference proteome</keyword>
<accession>A0A0M3HZQ2</accession>
<evidence type="ECO:0000313" key="1">
    <source>
        <dbReference type="Proteomes" id="UP000036681"/>
    </source>
</evidence>
<organism evidence="1 2">
    <name type="scientific">Ascaris lumbricoides</name>
    <name type="common">Giant roundworm</name>
    <dbReference type="NCBI Taxonomy" id="6252"/>
    <lineage>
        <taxon>Eukaryota</taxon>
        <taxon>Metazoa</taxon>
        <taxon>Ecdysozoa</taxon>
        <taxon>Nematoda</taxon>
        <taxon>Chromadorea</taxon>
        <taxon>Rhabditida</taxon>
        <taxon>Spirurina</taxon>
        <taxon>Ascaridomorpha</taxon>
        <taxon>Ascaridoidea</taxon>
        <taxon>Ascarididae</taxon>
        <taxon>Ascaris</taxon>
    </lineage>
</organism>
<proteinExistence type="predicted"/>
<dbReference type="AlphaFoldDB" id="A0A0M3HZQ2"/>
<evidence type="ECO:0000313" key="2">
    <source>
        <dbReference type="WBParaSite" id="ALUE_0000922401-mRNA-1"/>
    </source>
</evidence>
<reference evidence="2" key="1">
    <citation type="submission" date="2017-02" db="UniProtKB">
        <authorList>
            <consortium name="WormBaseParasite"/>
        </authorList>
    </citation>
    <scope>IDENTIFICATION</scope>
</reference>